<evidence type="ECO:0000256" key="1">
    <source>
        <dbReference type="SAM" id="Phobius"/>
    </source>
</evidence>
<evidence type="ECO:0000313" key="2">
    <source>
        <dbReference type="EMBL" id="GJJ72162.1"/>
    </source>
</evidence>
<keyword evidence="1" id="KW-0812">Transmembrane</keyword>
<evidence type="ECO:0000313" key="3">
    <source>
        <dbReference type="Proteomes" id="UP000827284"/>
    </source>
</evidence>
<keyword evidence="1" id="KW-1133">Transmembrane helix</keyword>
<organism evidence="2 3">
    <name type="scientific">Entomortierella parvispora</name>
    <dbReference type="NCBI Taxonomy" id="205924"/>
    <lineage>
        <taxon>Eukaryota</taxon>
        <taxon>Fungi</taxon>
        <taxon>Fungi incertae sedis</taxon>
        <taxon>Mucoromycota</taxon>
        <taxon>Mortierellomycotina</taxon>
        <taxon>Mortierellomycetes</taxon>
        <taxon>Mortierellales</taxon>
        <taxon>Mortierellaceae</taxon>
        <taxon>Entomortierella</taxon>
    </lineage>
</organism>
<keyword evidence="1" id="KW-0472">Membrane</keyword>
<comment type="caution">
    <text evidence="2">The sequence shown here is derived from an EMBL/GenBank/DDBJ whole genome shotgun (WGS) entry which is preliminary data.</text>
</comment>
<feature type="transmembrane region" description="Helical" evidence="1">
    <location>
        <begin position="81"/>
        <end position="102"/>
    </location>
</feature>
<reference evidence="2" key="1">
    <citation type="submission" date="2021-11" db="EMBL/GenBank/DDBJ databases">
        <authorList>
            <person name="Herlambang A."/>
            <person name="Guo Y."/>
            <person name="Takashima Y."/>
            <person name="Nishizawa T."/>
        </authorList>
    </citation>
    <scope>NUCLEOTIDE SEQUENCE</scope>
    <source>
        <strain evidence="2">E1425</strain>
    </source>
</reference>
<feature type="transmembrane region" description="Helical" evidence="1">
    <location>
        <begin position="135"/>
        <end position="159"/>
    </location>
</feature>
<name>A0A9P3H8T2_9FUNG</name>
<proteinExistence type="predicted"/>
<accession>A0A9P3H8T2</accession>
<dbReference type="EMBL" id="BQFW01000006">
    <property type="protein sequence ID" value="GJJ72162.1"/>
    <property type="molecule type" value="Genomic_DNA"/>
</dbReference>
<feature type="transmembrane region" description="Helical" evidence="1">
    <location>
        <begin position="48"/>
        <end position="69"/>
    </location>
</feature>
<dbReference type="OrthoDB" id="2369779at2759"/>
<gene>
    <name evidence="2" type="ORF">EMPS_04519</name>
</gene>
<dbReference type="Proteomes" id="UP000827284">
    <property type="component" value="Unassembled WGS sequence"/>
</dbReference>
<protein>
    <submittedName>
        <fullName evidence="2">Uncharacterized protein</fullName>
    </submittedName>
</protein>
<keyword evidence="3" id="KW-1185">Reference proteome</keyword>
<feature type="transmembrane region" description="Helical" evidence="1">
    <location>
        <begin position="15"/>
        <end position="36"/>
    </location>
</feature>
<reference evidence="2" key="2">
    <citation type="journal article" date="2022" name="Microbiol. Resour. Announc.">
        <title>Whole-Genome Sequence of Entomortierella parvispora E1425, a Mucoromycotan Fungus Associated with Burkholderiaceae-Related Endosymbiotic Bacteria.</title>
        <authorList>
            <person name="Herlambang A."/>
            <person name="Guo Y."/>
            <person name="Takashima Y."/>
            <person name="Narisawa K."/>
            <person name="Ohta H."/>
            <person name="Nishizawa T."/>
        </authorList>
    </citation>
    <scope>NUCLEOTIDE SEQUENCE</scope>
    <source>
        <strain evidence="2">E1425</strain>
    </source>
</reference>
<sequence>MGFMDKFFGVLPPSTGAPILAVTYALIGLVFTMLCFGRWIMPHAETDLAIPWAIVCILLFITGAYGFWAVTRGSIWHHRQFVSASWGFLLMFLCWAIVYIAVEDHYVAKVNTGCLNLNPQWSLLECDDARKSASLIAIILTSVGIILGVYFTLVISHWVTALEWEQHLENERKLELWRNGKGEDPLVKDAFVIDVPAESRA</sequence>
<dbReference type="AlphaFoldDB" id="A0A9P3H8T2"/>